<sequence>MRSHFCRILNDEQYATYERQCDSCSLIDKYDKELRIDRKTVKYEQQFANLYFVRLSKLKKRVEKVASDAWDGISLWGQKAKQVDRVLDVKQGELSWVVGTVYMEMPQKPNILEEITKEFWTVAPISKDKIRDPEHDEITLEDDSGRLLLAGSVIKEQLIVTGCVIAVLGLETSTGEFEVRDIVLPGLAPQIPHQISTEGHKRRYIALVSGMEISGSVHEEYESTMLIEYLMGELGSDAKLAHGSEIVHAIFAGNSFADPSALETDDQDETLPPKQKKYGYDSSAYKAKPIETLDSVLAEISMSLSVDLMPGDHDPTNLSMPQQPIHPALLPNTRSFLGSSFRTVTNPCWWDMDGVRMLGTGGQNISDVFKYVEGDDRLKMMESTLLWQHCAPTAPDTLWSYPFQDKDPFILDECPHVYFAGNQPKFATSILTGADGQSVRIIAVPQFSVTKEIVLLDVDSLECEVVAFKAGAKHD</sequence>
<keyword evidence="8" id="KW-1185">Reference proteome</keyword>
<evidence type="ECO:0000256" key="1">
    <source>
        <dbReference type="ARBA" id="ARBA00004123"/>
    </source>
</evidence>
<keyword evidence="4" id="KW-0539">Nucleus</keyword>
<dbReference type="Pfam" id="PF04042">
    <property type="entry name" value="DNA_pol_E_B"/>
    <property type="match status" value="1"/>
</dbReference>
<dbReference type="InterPro" id="IPR024826">
    <property type="entry name" value="DNA_pol_delta/II_ssu"/>
</dbReference>
<dbReference type="Pfam" id="PF18018">
    <property type="entry name" value="DNA_pol_D_N"/>
    <property type="match status" value="1"/>
</dbReference>
<gene>
    <name evidence="7" type="ORF">BZA70DRAFT_107251</name>
</gene>
<evidence type="ECO:0000256" key="2">
    <source>
        <dbReference type="ARBA" id="ARBA00006035"/>
    </source>
</evidence>
<protein>
    <submittedName>
        <fullName evidence="7">DNA polymerase alpha/epsilon subunit B-domain-containing protein</fullName>
    </submittedName>
</protein>
<dbReference type="Proteomes" id="UP001498771">
    <property type="component" value="Unassembled WGS sequence"/>
</dbReference>
<name>A0ABR1F9N4_9ASCO</name>
<dbReference type="InterPro" id="IPR041863">
    <property type="entry name" value="PolD2_C"/>
</dbReference>
<dbReference type="RefSeq" id="XP_064769587.1">
    <property type="nucleotide sequence ID" value="XM_064909375.1"/>
</dbReference>
<evidence type="ECO:0000259" key="5">
    <source>
        <dbReference type="Pfam" id="PF04042"/>
    </source>
</evidence>
<dbReference type="Gene3D" id="3.60.21.50">
    <property type="match status" value="1"/>
</dbReference>
<comment type="subcellular location">
    <subcellularLocation>
        <location evidence="1">Nucleus</location>
    </subcellularLocation>
</comment>
<feature type="domain" description="DNA polymerase delta subunit OB-fold" evidence="6">
    <location>
        <begin position="46"/>
        <end position="182"/>
    </location>
</feature>
<comment type="caution">
    <text evidence="7">The sequence shown here is derived from an EMBL/GenBank/DDBJ whole genome shotgun (WGS) entry which is preliminary data.</text>
</comment>
<dbReference type="PANTHER" id="PTHR10416:SF0">
    <property type="entry name" value="DNA POLYMERASE DELTA SUBUNIT 2"/>
    <property type="match status" value="1"/>
</dbReference>
<evidence type="ECO:0000256" key="4">
    <source>
        <dbReference type="ARBA" id="ARBA00023242"/>
    </source>
</evidence>
<dbReference type="Gene3D" id="2.40.50.430">
    <property type="match status" value="1"/>
</dbReference>
<feature type="domain" description="DNA polymerase alpha/delta/epsilon subunit B" evidence="5">
    <location>
        <begin position="205"/>
        <end position="428"/>
    </location>
</feature>
<reference evidence="7 8" key="1">
    <citation type="submission" date="2024-03" db="EMBL/GenBank/DDBJ databases">
        <title>Genome-scale model development and genomic sequencing of the oleaginous clade Lipomyces.</title>
        <authorList>
            <consortium name="Lawrence Berkeley National Laboratory"/>
            <person name="Czajka J.J."/>
            <person name="Han Y."/>
            <person name="Kim J."/>
            <person name="Mondo S.J."/>
            <person name="Hofstad B.A."/>
            <person name="Robles A."/>
            <person name="Haridas S."/>
            <person name="Riley R."/>
            <person name="LaButti K."/>
            <person name="Pangilinan J."/>
            <person name="Andreopoulos W."/>
            <person name="Lipzen A."/>
            <person name="Yan J."/>
            <person name="Wang M."/>
            <person name="Ng V."/>
            <person name="Grigoriev I.V."/>
            <person name="Spatafora J.W."/>
            <person name="Magnuson J.K."/>
            <person name="Baker S.E."/>
            <person name="Pomraning K.R."/>
        </authorList>
    </citation>
    <scope>NUCLEOTIDE SEQUENCE [LARGE SCALE GENOMIC DNA]</scope>
    <source>
        <strain evidence="7 8">Phaff 52-87</strain>
    </source>
</reference>
<evidence type="ECO:0000256" key="3">
    <source>
        <dbReference type="ARBA" id="ARBA00022705"/>
    </source>
</evidence>
<dbReference type="CDD" id="cd07387">
    <property type="entry name" value="MPP_PolD2_C"/>
    <property type="match status" value="1"/>
</dbReference>
<keyword evidence="3" id="KW-0235">DNA replication</keyword>
<dbReference type="PANTHER" id="PTHR10416">
    <property type="entry name" value="DNA POLYMERASE DELTA SUBUNIT 2"/>
    <property type="match status" value="1"/>
</dbReference>
<evidence type="ECO:0000313" key="8">
    <source>
        <dbReference type="Proteomes" id="UP001498771"/>
    </source>
</evidence>
<evidence type="ECO:0000313" key="7">
    <source>
        <dbReference type="EMBL" id="KAK7206554.1"/>
    </source>
</evidence>
<dbReference type="InterPro" id="IPR007185">
    <property type="entry name" value="DNA_pol_a/d/e_bsu"/>
</dbReference>
<dbReference type="InterPro" id="IPR040663">
    <property type="entry name" value="DNA_pol_D_N"/>
</dbReference>
<organism evidence="7 8">
    <name type="scientific">Myxozyma melibiosi</name>
    <dbReference type="NCBI Taxonomy" id="54550"/>
    <lineage>
        <taxon>Eukaryota</taxon>
        <taxon>Fungi</taxon>
        <taxon>Dikarya</taxon>
        <taxon>Ascomycota</taxon>
        <taxon>Saccharomycotina</taxon>
        <taxon>Lipomycetes</taxon>
        <taxon>Lipomycetales</taxon>
        <taxon>Lipomycetaceae</taxon>
        <taxon>Myxozyma</taxon>
    </lineage>
</organism>
<dbReference type="GeneID" id="90034887"/>
<proteinExistence type="inferred from homology"/>
<evidence type="ECO:0000259" key="6">
    <source>
        <dbReference type="Pfam" id="PF18018"/>
    </source>
</evidence>
<comment type="similarity">
    <text evidence="2">Belongs to the DNA polymerase delta/II small subunit family.</text>
</comment>
<accession>A0ABR1F9N4</accession>
<dbReference type="EMBL" id="JBBJBU010000002">
    <property type="protein sequence ID" value="KAK7206554.1"/>
    <property type="molecule type" value="Genomic_DNA"/>
</dbReference>